<feature type="signal peptide" evidence="1">
    <location>
        <begin position="1"/>
        <end position="24"/>
    </location>
</feature>
<sequence length="187" mass="21043">MKTWKLALAILVLGTSVCLPKAQAISLSKTQTSQSESPIILAEANTISGWKNVSSSTWNFSGILPVEPGVMTMKLDNEYILMEAQLAETDESKYGIFYGQYRMDISLVDPNELLTAFVSEFQDKYKKILETRNISLGRYPGKEYTYQEGQKITKVRVFLAGQRIYLLFVENPAVGDASKFFNAFQIL</sequence>
<evidence type="ECO:0000256" key="1">
    <source>
        <dbReference type="SAM" id="SignalP"/>
    </source>
</evidence>
<evidence type="ECO:0000313" key="3">
    <source>
        <dbReference type="Proteomes" id="UP000658514"/>
    </source>
</evidence>
<protein>
    <recommendedName>
        <fullName evidence="4">DUF1795 domain-containing protein</fullName>
    </recommendedName>
</protein>
<dbReference type="Proteomes" id="UP000658514">
    <property type="component" value="Unassembled WGS sequence"/>
</dbReference>
<organism evidence="2 3">
    <name type="scientific">Calothrix parietina FACHB-288</name>
    <dbReference type="NCBI Taxonomy" id="2692896"/>
    <lineage>
        <taxon>Bacteria</taxon>
        <taxon>Bacillati</taxon>
        <taxon>Cyanobacteriota</taxon>
        <taxon>Cyanophyceae</taxon>
        <taxon>Nostocales</taxon>
        <taxon>Calotrichaceae</taxon>
        <taxon>Calothrix</taxon>
    </lineage>
</organism>
<keyword evidence="1" id="KW-0732">Signal</keyword>
<name>A0ABR8AER0_9CYAN</name>
<dbReference type="RefSeq" id="WP_190545951.1">
    <property type="nucleotide sequence ID" value="NZ_CAWPNO010000074.1"/>
</dbReference>
<dbReference type="EMBL" id="JACJQH010000040">
    <property type="protein sequence ID" value="MBD2198388.1"/>
    <property type="molecule type" value="Genomic_DNA"/>
</dbReference>
<feature type="chain" id="PRO_5046422713" description="DUF1795 domain-containing protein" evidence="1">
    <location>
        <begin position="25"/>
        <end position="187"/>
    </location>
</feature>
<proteinExistence type="predicted"/>
<evidence type="ECO:0008006" key="4">
    <source>
        <dbReference type="Google" id="ProtNLM"/>
    </source>
</evidence>
<accession>A0ABR8AER0</accession>
<gene>
    <name evidence="2" type="ORF">H6G24_23255</name>
</gene>
<comment type="caution">
    <text evidence="2">The sequence shown here is derived from an EMBL/GenBank/DDBJ whole genome shotgun (WGS) entry which is preliminary data.</text>
</comment>
<evidence type="ECO:0000313" key="2">
    <source>
        <dbReference type="EMBL" id="MBD2198388.1"/>
    </source>
</evidence>
<keyword evidence="3" id="KW-1185">Reference proteome</keyword>
<reference evidence="2 3" key="1">
    <citation type="journal article" date="2020" name="ISME J.">
        <title>Comparative genomics reveals insights into cyanobacterial evolution and habitat adaptation.</title>
        <authorList>
            <person name="Chen M.Y."/>
            <person name="Teng W.K."/>
            <person name="Zhao L."/>
            <person name="Hu C.X."/>
            <person name="Zhou Y.K."/>
            <person name="Han B.P."/>
            <person name="Song L.R."/>
            <person name="Shu W.S."/>
        </authorList>
    </citation>
    <scope>NUCLEOTIDE SEQUENCE [LARGE SCALE GENOMIC DNA]</scope>
    <source>
        <strain evidence="2 3">FACHB-288</strain>
    </source>
</reference>